<dbReference type="PANTHER" id="PTHR43563:SF1">
    <property type="entry name" value="AMINE OXIDASE [FLAVIN-CONTAINING] B"/>
    <property type="match status" value="1"/>
</dbReference>
<dbReference type="Pfam" id="PF01593">
    <property type="entry name" value="Amino_oxidase"/>
    <property type="match status" value="1"/>
</dbReference>
<evidence type="ECO:0000313" key="3">
    <source>
        <dbReference type="EMBL" id="RIY38736.1"/>
    </source>
</evidence>
<dbReference type="AlphaFoldDB" id="A0A3A1YMQ6"/>
<evidence type="ECO:0000256" key="1">
    <source>
        <dbReference type="ARBA" id="ARBA00005995"/>
    </source>
</evidence>
<evidence type="ECO:0000313" key="4">
    <source>
        <dbReference type="Proteomes" id="UP000265964"/>
    </source>
</evidence>
<sequence length="350" mass="38565">MTTIIIGGGISGLYAAYLLEQKQEDYVLLEASASFGGRAKGMASQLASHELELGATWFWPEYQPELAKLIRDLGLETFSQPHGRILVERSLHTPPQAYDYPFVDGERLAQGMSSLARALLAKLDPKKLHLQAEVKSIKLVDNQVVVHLHSNEQTFIGDKVFLAVAPRVAAKKIEFIPALPEKIKRNWQETATWMAPHAKFIAEYTQPFWLAHNLSGDARSGVGPMGEIHNISDAKNQIGALFGFLSLPASERSKLSSAEIIERCLQQLVRLYGKEAQHPVQVKLQDWTQDPYIATEVDAVAAHEHPVTALSKVPGVWEKKLIGISSEFSPNSAGLLAGAIDAAWLGVHRK</sequence>
<feature type="domain" description="Amine oxidase" evidence="2">
    <location>
        <begin position="100"/>
        <end position="297"/>
    </location>
</feature>
<evidence type="ECO:0000259" key="2">
    <source>
        <dbReference type="Pfam" id="PF01593"/>
    </source>
</evidence>
<dbReference type="SUPFAM" id="SSF54373">
    <property type="entry name" value="FAD-linked reductases, C-terminal domain"/>
    <property type="match status" value="1"/>
</dbReference>
<keyword evidence="4" id="KW-1185">Reference proteome</keyword>
<protein>
    <recommendedName>
        <fullName evidence="2">Amine oxidase domain-containing protein</fullName>
    </recommendedName>
</protein>
<dbReference type="EMBL" id="NRJF01000009">
    <property type="protein sequence ID" value="RIY38736.1"/>
    <property type="molecule type" value="Genomic_DNA"/>
</dbReference>
<dbReference type="PANTHER" id="PTHR43563">
    <property type="entry name" value="AMINE OXIDASE"/>
    <property type="match status" value="1"/>
</dbReference>
<dbReference type="Gene3D" id="3.50.50.60">
    <property type="entry name" value="FAD/NAD(P)-binding domain"/>
    <property type="match status" value="2"/>
</dbReference>
<dbReference type="InterPro" id="IPR002937">
    <property type="entry name" value="Amino_oxidase"/>
</dbReference>
<dbReference type="OrthoDB" id="337830at2"/>
<dbReference type="Pfam" id="PF13450">
    <property type="entry name" value="NAD_binding_8"/>
    <property type="match status" value="1"/>
</dbReference>
<dbReference type="GO" id="GO:0016491">
    <property type="term" value="F:oxidoreductase activity"/>
    <property type="evidence" value="ECO:0007669"/>
    <property type="project" value="InterPro"/>
</dbReference>
<dbReference type="Proteomes" id="UP000265964">
    <property type="component" value="Unassembled WGS sequence"/>
</dbReference>
<gene>
    <name evidence="3" type="ORF">CKF59_00320</name>
</gene>
<dbReference type="RefSeq" id="WP_119533995.1">
    <property type="nucleotide sequence ID" value="NZ_NRJF01000009.1"/>
</dbReference>
<dbReference type="InterPro" id="IPR036188">
    <property type="entry name" value="FAD/NAD-bd_sf"/>
</dbReference>
<name>A0A3A1YMQ6_9GAMM</name>
<dbReference type="InterPro" id="IPR050703">
    <property type="entry name" value="Flavin_MAO"/>
</dbReference>
<organism evidence="3 4">
    <name type="scientific">Psittacicella gerlachiana</name>
    <dbReference type="NCBI Taxonomy" id="2028574"/>
    <lineage>
        <taxon>Bacteria</taxon>
        <taxon>Pseudomonadati</taxon>
        <taxon>Pseudomonadota</taxon>
        <taxon>Gammaproteobacteria</taxon>
        <taxon>Pasteurellales</taxon>
        <taxon>Psittacicellaceae</taxon>
        <taxon>Psittacicella</taxon>
    </lineage>
</organism>
<dbReference type="SUPFAM" id="SSF51905">
    <property type="entry name" value="FAD/NAD(P)-binding domain"/>
    <property type="match status" value="1"/>
</dbReference>
<proteinExistence type="inferred from homology"/>
<comment type="similarity">
    <text evidence="1">Belongs to the flavin monoamine oxidase family.</text>
</comment>
<accession>A0A3A1YMQ6</accession>
<comment type="caution">
    <text evidence="3">The sequence shown here is derived from an EMBL/GenBank/DDBJ whole genome shotgun (WGS) entry which is preliminary data.</text>
</comment>
<reference evidence="3 4" key="1">
    <citation type="submission" date="2017-08" db="EMBL/GenBank/DDBJ databases">
        <title>Reclassification of Bisgaard taxon 37 and 44.</title>
        <authorList>
            <person name="Christensen H."/>
        </authorList>
    </citation>
    <scope>NUCLEOTIDE SEQUENCE [LARGE SCALE GENOMIC DNA]</scope>
    <source>
        <strain evidence="3 4">EEAB3T1</strain>
    </source>
</reference>